<dbReference type="PRINTS" id="PR01594">
    <property type="entry name" value="SECBCHAPRONE"/>
</dbReference>
<accession>A0A5M6IGY9</accession>
<evidence type="ECO:0000256" key="4">
    <source>
        <dbReference type="ARBA" id="ARBA00023010"/>
    </source>
</evidence>
<protein>
    <recommendedName>
        <fullName evidence="6">Protein-export protein SecB</fullName>
    </recommendedName>
</protein>
<dbReference type="SUPFAM" id="SSF54611">
    <property type="entry name" value="SecB-like"/>
    <property type="match status" value="1"/>
</dbReference>
<dbReference type="PANTHER" id="PTHR36918">
    <property type="match status" value="1"/>
</dbReference>
<name>A0A5M6IGY9_9PROT</name>
<comment type="function">
    <text evidence="6">One of the proteins required for the normal export of preproteins out of the cell cytoplasm. It is a molecular chaperone that binds to a subset of precursor proteins, maintaining them in a translocation-competent state. It also specifically binds to its receptor SecA.</text>
</comment>
<sequence length="168" mass="18335">MSEPQTTPGSGQETPPLVINAQYVRDLSFEAPNVPGIFTEMRSSPEISVSVDVQASVFDEERKLYEVRLKLNAQGKVGEKTAFIAELEYGAAVSVNAPAEHLNPLLLIEAPRHMFPFARNILSDLTRDGGFPPVVLQPIDFVALFRQRVQALQKQADKTDQGGDAGTA</sequence>
<dbReference type="Pfam" id="PF02556">
    <property type="entry name" value="SecB"/>
    <property type="match status" value="1"/>
</dbReference>
<evidence type="ECO:0000256" key="6">
    <source>
        <dbReference type="HAMAP-Rule" id="MF_00821"/>
    </source>
</evidence>
<comment type="subunit">
    <text evidence="6">Homotetramer, a dimer of dimers. One homotetramer interacts with 1 SecA dimer.</text>
</comment>
<keyword evidence="8" id="KW-1185">Reference proteome</keyword>
<evidence type="ECO:0000256" key="3">
    <source>
        <dbReference type="ARBA" id="ARBA00022927"/>
    </source>
</evidence>
<evidence type="ECO:0000256" key="1">
    <source>
        <dbReference type="ARBA" id="ARBA00009990"/>
    </source>
</evidence>
<dbReference type="HAMAP" id="MF_00821">
    <property type="entry name" value="SecB"/>
    <property type="match status" value="1"/>
</dbReference>
<keyword evidence="6" id="KW-0963">Cytoplasm</keyword>
<dbReference type="OrthoDB" id="9795145at2"/>
<proteinExistence type="inferred from homology"/>
<dbReference type="Gene3D" id="3.10.420.10">
    <property type="entry name" value="SecB-like"/>
    <property type="match status" value="1"/>
</dbReference>
<keyword evidence="2 6" id="KW-0813">Transport</keyword>
<evidence type="ECO:0000256" key="5">
    <source>
        <dbReference type="ARBA" id="ARBA00023186"/>
    </source>
</evidence>
<dbReference type="PANTHER" id="PTHR36918:SF1">
    <property type="entry name" value="PROTEIN-EXPORT PROTEIN SECB"/>
    <property type="match status" value="1"/>
</dbReference>
<evidence type="ECO:0000313" key="8">
    <source>
        <dbReference type="Proteomes" id="UP000324065"/>
    </source>
</evidence>
<evidence type="ECO:0000256" key="2">
    <source>
        <dbReference type="ARBA" id="ARBA00022448"/>
    </source>
</evidence>
<dbReference type="RefSeq" id="WP_150060686.1">
    <property type="nucleotide sequence ID" value="NZ_JACHII010000001.1"/>
</dbReference>
<dbReference type="GO" id="GO:0051262">
    <property type="term" value="P:protein tetramerization"/>
    <property type="evidence" value="ECO:0007669"/>
    <property type="project" value="InterPro"/>
</dbReference>
<dbReference type="EMBL" id="VWPJ01000001">
    <property type="protein sequence ID" value="KAA5607553.1"/>
    <property type="molecule type" value="Genomic_DNA"/>
</dbReference>
<keyword evidence="3 6" id="KW-0653">Protein transport</keyword>
<keyword evidence="4 6" id="KW-0811">Translocation</keyword>
<dbReference type="Proteomes" id="UP000324065">
    <property type="component" value="Unassembled WGS sequence"/>
</dbReference>
<dbReference type="AlphaFoldDB" id="A0A5M6IGY9"/>
<dbReference type="GO" id="GO:0015031">
    <property type="term" value="P:protein transport"/>
    <property type="evidence" value="ECO:0007669"/>
    <property type="project" value="UniProtKB-UniRule"/>
</dbReference>
<dbReference type="GO" id="GO:0051082">
    <property type="term" value="F:unfolded protein binding"/>
    <property type="evidence" value="ECO:0007669"/>
    <property type="project" value="InterPro"/>
</dbReference>
<dbReference type="GO" id="GO:0005737">
    <property type="term" value="C:cytoplasm"/>
    <property type="evidence" value="ECO:0007669"/>
    <property type="project" value="UniProtKB-SubCell"/>
</dbReference>
<comment type="similarity">
    <text evidence="1 6">Belongs to the SecB family.</text>
</comment>
<dbReference type="InterPro" id="IPR003708">
    <property type="entry name" value="SecB"/>
</dbReference>
<organism evidence="7 8">
    <name type="scientific">Roseospira marina</name>
    <dbReference type="NCBI Taxonomy" id="140057"/>
    <lineage>
        <taxon>Bacteria</taxon>
        <taxon>Pseudomonadati</taxon>
        <taxon>Pseudomonadota</taxon>
        <taxon>Alphaproteobacteria</taxon>
        <taxon>Rhodospirillales</taxon>
        <taxon>Rhodospirillaceae</taxon>
        <taxon>Roseospira</taxon>
    </lineage>
</organism>
<dbReference type="NCBIfam" id="NF004392">
    <property type="entry name" value="PRK05751.1-3"/>
    <property type="match status" value="1"/>
</dbReference>
<dbReference type="GO" id="GO:0006457">
    <property type="term" value="P:protein folding"/>
    <property type="evidence" value="ECO:0007669"/>
    <property type="project" value="UniProtKB-UniRule"/>
</dbReference>
<comment type="subcellular location">
    <subcellularLocation>
        <location evidence="6">Cytoplasm</location>
    </subcellularLocation>
</comment>
<dbReference type="NCBIfam" id="TIGR00809">
    <property type="entry name" value="secB"/>
    <property type="match status" value="1"/>
</dbReference>
<comment type="caution">
    <text evidence="7">The sequence shown here is derived from an EMBL/GenBank/DDBJ whole genome shotgun (WGS) entry which is preliminary data.</text>
</comment>
<dbReference type="InterPro" id="IPR035958">
    <property type="entry name" value="SecB-like_sf"/>
</dbReference>
<gene>
    <name evidence="6 7" type="primary">secB</name>
    <name evidence="7" type="ORF">F1188_01975</name>
</gene>
<evidence type="ECO:0000313" key="7">
    <source>
        <dbReference type="EMBL" id="KAA5607553.1"/>
    </source>
</evidence>
<reference evidence="7 8" key="1">
    <citation type="submission" date="2019-09" db="EMBL/GenBank/DDBJ databases">
        <title>Genome sequence of Roseospira marina, one of the more divergent members of the non-sulfur purple photosynthetic bacterial family, the Rhodospirillaceae.</title>
        <authorList>
            <person name="Meyer T."/>
            <person name="Kyndt J."/>
        </authorList>
    </citation>
    <scope>NUCLEOTIDE SEQUENCE [LARGE SCALE GENOMIC DNA]</scope>
    <source>
        <strain evidence="7 8">DSM 15113</strain>
    </source>
</reference>
<keyword evidence="5 6" id="KW-0143">Chaperone</keyword>